<dbReference type="SUPFAM" id="SSF56935">
    <property type="entry name" value="Porins"/>
    <property type="match status" value="1"/>
</dbReference>
<dbReference type="CDD" id="cd07023">
    <property type="entry name" value="S49_Sppa_N_C"/>
    <property type="match status" value="1"/>
</dbReference>
<accession>A0A388T9B9</accession>
<dbReference type="Pfam" id="PF01343">
    <property type="entry name" value="Peptidase_S49"/>
    <property type="match status" value="2"/>
</dbReference>
<keyword evidence="2" id="KW-0645">Protease</keyword>
<feature type="domain" description="Peptidase S49" evidence="5">
    <location>
        <begin position="325"/>
        <end position="477"/>
    </location>
</feature>
<evidence type="ECO:0000259" key="5">
    <source>
        <dbReference type="Pfam" id="PF01343"/>
    </source>
</evidence>
<comment type="caution">
    <text evidence="6">The sequence shown here is derived from an EMBL/GenBank/DDBJ whole genome shotgun (WGS) entry which is preliminary data.</text>
</comment>
<evidence type="ECO:0000256" key="1">
    <source>
        <dbReference type="ARBA" id="ARBA00008683"/>
    </source>
</evidence>
<dbReference type="InterPro" id="IPR047217">
    <property type="entry name" value="S49_SppA_67K_type_N"/>
</dbReference>
<dbReference type="Gene3D" id="2.40.160.60">
    <property type="entry name" value="Outer membrane protein transport protein (OMPP1/FadL/TodX)"/>
    <property type="match status" value="1"/>
</dbReference>
<dbReference type="Proteomes" id="UP000269352">
    <property type="component" value="Unassembled WGS sequence"/>
</dbReference>
<evidence type="ECO:0000256" key="3">
    <source>
        <dbReference type="ARBA" id="ARBA00022801"/>
    </source>
</evidence>
<keyword evidence="3" id="KW-0378">Hydrolase</keyword>
<comment type="similarity">
    <text evidence="1">Belongs to the peptidase S49 family.</text>
</comment>
<dbReference type="InterPro" id="IPR047272">
    <property type="entry name" value="S49_SppA_C"/>
</dbReference>
<keyword evidence="4" id="KW-0720">Serine protease</keyword>
<sequence length="784" mass="85917">MSAADTTLDILRRDSGVRALGMGGAFTGTAADTSALYYNPAGLARPGMQFTYSEDDLSGLKYTTGIDAALKFGNTAFGRRRFVDRDSYFVDAQSIGYGVQTSSGIDYGLVYRSLARETPEAVGSAWTVDGGLLFNFWPELRLGLNIQNIARQGLDADTQARLGLAYEPGDFLFSADSGEHYGLEWRMSDGFALRGGYNKDNPTVGFSFGLGDLTWEYALERTNEGYIYRWAAKLGNELYPKVRKYSIVPQKEILLLELNSNLIAGQSDASIFGGSNLGLDVLLQKIRVAADDKSVAAIMVRIQDLSNSVSYAAVLEELRAELLKFRRKGKYVVVYIEDQLSANSYYLATAADKIVMPSLGALTPAGRALTVTRYKGLLEKLGLTPLVIHTGEYKDALNPWNAGFTDKQREHLEQLVKDINDELSASLKNARQISTQNMADIADGGIITAQEALDYRLVDALGYYDEAEKQMHALLKLATPNADDFSDDLHYISPGELVSFEENNFIIPDFRTIAVVDIDGELIDGVSYSDTLFGGKRSGADTLVAELREIRQQDYVKAVVLRINSPGGSPFAADRIYKEVQKLRDKKKYVVASVGNIAASGGYYIAAAANEIYANPSALVGSIGVIGQTLKAGKLYEEWGIKEDTIKTAEHADMNAPGRELTGEEMTMLLRYQAVVYDQFKLAVALGRNLHVDEVEPLAQGKIYTAKRAQTLRLVDKLGTFSDALEAAKKGAKITGRARIVRNVPAANGWAQFRYNLAVALGLDKLSFNALLKSEPVLLKSYIY</sequence>
<evidence type="ECO:0000313" key="6">
    <source>
        <dbReference type="EMBL" id="GBR73207.1"/>
    </source>
</evidence>
<evidence type="ECO:0000256" key="2">
    <source>
        <dbReference type="ARBA" id="ARBA00022670"/>
    </source>
</evidence>
<protein>
    <submittedName>
        <fullName evidence="6">Signal peptide peptidase SppA</fullName>
    </submittedName>
</protein>
<dbReference type="SUPFAM" id="SSF52096">
    <property type="entry name" value="ClpP/crotonase"/>
    <property type="match status" value="2"/>
</dbReference>
<dbReference type="PANTHER" id="PTHR42987:SF4">
    <property type="entry name" value="PROTEASE SOHB-RELATED"/>
    <property type="match status" value="1"/>
</dbReference>
<name>A0A388T9B9_TERA1</name>
<reference evidence="6 7" key="1">
    <citation type="journal article" date="2019" name="ISME J.">
        <title>Genome analyses of uncultured TG2/ZB3 bacteria in 'Margulisbacteria' specifically attached to ectosymbiotic spirochetes of protists in the termite gut.</title>
        <authorList>
            <person name="Utami Y.D."/>
            <person name="Kuwahara H."/>
            <person name="Igai K."/>
            <person name="Murakami T."/>
            <person name="Sugaya K."/>
            <person name="Morikawa T."/>
            <person name="Nagura Y."/>
            <person name="Yuki M."/>
            <person name="Deevong P."/>
            <person name="Inoue T."/>
            <person name="Kihara K."/>
            <person name="Lo N."/>
            <person name="Yamada A."/>
            <person name="Ohkuma M."/>
            <person name="Hongoh Y."/>
        </authorList>
    </citation>
    <scope>NUCLEOTIDE SEQUENCE [LARGE SCALE GENOMIC DNA]</scope>
    <source>
        <strain evidence="6">NkOx7-01</strain>
    </source>
</reference>
<feature type="domain" description="Peptidase S49" evidence="5">
    <location>
        <begin position="583"/>
        <end position="734"/>
    </location>
</feature>
<keyword evidence="7" id="KW-1185">Reference proteome</keyword>
<dbReference type="Gene3D" id="3.90.226.10">
    <property type="entry name" value="2-enoyl-CoA Hydratase, Chain A, domain 1"/>
    <property type="match status" value="4"/>
</dbReference>
<dbReference type="InterPro" id="IPR002142">
    <property type="entry name" value="Peptidase_S49"/>
</dbReference>
<dbReference type="AlphaFoldDB" id="A0A388T9B9"/>
<evidence type="ECO:0000256" key="4">
    <source>
        <dbReference type="ARBA" id="ARBA00022825"/>
    </source>
</evidence>
<dbReference type="PANTHER" id="PTHR42987">
    <property type="entry name" value="PEPTIDASE S49"/>
    <property type="match status" value="1"/>
</dbReference>
<dbReference type="GO" id="GO:0008236">
    <property type="term" value="F:serine-type peptidase activity"/>
    <property type="evidence" value="ECO:0007669"/>
    <property type="project" value="UniProtKB-KW"/>
</dbReference>
<proteinExistence type="inferred from homology"/>
<evidence type="ECO:0000313" key="7">
    <source>
        <dbReference type="Proteomes" id="UP000269352"/>
    </source>
</evidence>
<dbReference type="InterPro" id="IPR004635">
    <property type="entry name" value="Pept_S49_SppA"/>
</dbReference>
<gene>
    <name evidence="6" type="primary">sppA</name>
    <name evidence="6" type="ORF">NO1_0628</name>
</gene>
<dbReference type="NCBIfam" id="TIGR00706">
    <property type="entry name" value="SppA_dom"/>
    <property type="match status" value="1"/>
</dbReference>
<organism evidence="6 7">
    <name type="scientific">Termititenax aidoneus</name>
    <dbReference type="NCBI Taxonomy" id="2218524"/>
    <lineage>
        <taxon>Bacteria</taxon>
        <taxon>Bacillati</taxon>
        <taxon>Candidatus Margulisiibacteriota</taxon>
        <taxon>Candidatus Termititenacia</taxon>
        <taxon>Candidatus Termititenacales</taxon>
        <taxon>Candidatus Termititenacaceae</taxon>
        <taxon>Candidatus Termititenax</taxon>
    </lineage>
</organism>
<dbReference type="GO" id="GO:0006508">
    <property type="term" value="P:proteolysis"/>
    <property type="evidence" value="ECO:0007669"/>
    <property type="project" value="UniProtKB-KW"/>
</dbReference>
<dbReference type="CDD" id="cd07018">
    <property type="entry name" value="S49_SppA_67K_type"/>
    <property type="match status" value="1"/>
</dbReference>
<dbReference type="InterPro" id="IPR029045">
    <property type="entry name" value="ClpP/crotonase-like_dom_sf"/>
</dbReference>
<dbReference type="EMBL" id="BGZN01000007">
    <property type="protein sequence ID" value="GBR73207.1"/>
    <property type="molecule type" value="Genomic_DNA"/>
</dbReference>